<keyword evidence="2" id="KW-0325">Glycoprotein</keyword>
<keyword evidence="2" id="KW-0472">Membrane</keyword>
<organism evidence="3 4">
    <name type="scientific">Kingdonia uniflora</name>
    <dbReference type="NCBI Taxonomy" id="39325"/>
    <lineage>
        <taxon>Eukaryota</taxon>
        <taxon>Viridiplantae</taxon>
        <taxon>Streptophyta</taxon>
        <taxon>Embryophyta</taxon>
        <taxon>Tracheophyta</taxon>
        <taxon>Spermatophyta</taxon>
        <taxon>Magnoliopsida</taxon>
        <taxon>Ranunculales</taxon>
        <taxon>Circaeasteraceae</taxon>
        <taxon>Kingdonia</taxon>
    </lineage>
</organism>
<dbReference type="Proteomes" id="UP000541444">
    <property type="component" value="Unassembled WGS sequence"/>
</dbReference>
<dbReference type="GO" id="GO:0008757">
    <property type="term" value="F:S-adenosylmethionine-dependent methyltransferase activity"/>
    <property type="evidence" value="ECO:0007669"/>
    <property type="project" value="TreeGrafter"/>
</dbReference>
<dbReference type="EC" id="2.1.1.-" evidence="2"/>
<keyword evidence="1 2" id="KW-0489">Methyltransferase</keyword>
<keyword evidence="4" id="KW-1185">Reference proteome</keyword>
<comment type="similarity">
    <text evidence="2">Belongs to the methyltransferase superfamily.</text>
</comment>
<dbReference type="GO" id="GO:0005768">
    <property type="term" value="C:endosome"/>
    <property type="evidence" value="ECO:0007669"/>
    <property type="project" value="TreeGrafter"/>
</dbReference>
<protein>
    <recommendedName>
        <fullName evidence="2">Methyltransferase</fullName>
        <ecNumber evidence="2">2.1.1.-</ecNumber>
    </recommendedName>
</protein>
<dbReference type="GO" id="GO:0032259">
    <property type="term" value="P:methylation"/>
    <property type="evidence" value="ECO:0007669"/>
    <property type="project" value="UniProtKB-KW"/>
</dbReference>
<dbReference type="Pfam" id="PF03141">
    <property type="entry name" value="Methyltransf_29"/>
    <property type="match status" value="1"/>
</dbReference>
<dbReference type="GO" id="GO:0005802">
    <property type="term" value="C:trans-Golgi network"/>
    <property type="evidence" value="ECO:0007669"/>
    <property type="project" value="TreeGrafter"/>
</dbReference>
<evidence type="ECO:0000313" key="4">
    <source>
        <dbReference type="Proteomes" id="UP000541444"/>
    </source>
</evidence>
<keyword evidence="2" id="KW-0735">Signal-anchor</keyword>
<accession>A0A7J7MI01</accession>
<comment type="caution">
    <text evidence="3">The sequence shown here is derived from an EMBL/GenBank/DDBJ whole genome shotgun (WGS) entry which is preliminary data.</text>
</comment>
<keyword evidence="2" id="KW-1133">Transmembrane helix</keyword>
<keyword evidence="2" id="KW-0812">Transmembrane</keyword>
<dbReference type="OrthoDB" id="1937221at2759"/>
<dbReference type="GO" id="GO:0016020">
    <property type="term" value="C:membrane"/>
    <property type="evidence" value="ECO:0007669"/>
    <property type="project" value="UniProtKB-SubCell"/>
</dbReference>
<dbReference type="PANTHER" id="PTHR10108">
    <property type="entry name" value="SAM-DEPENDENT METHYLTRANSFERASE"/>
    <property type="match status" value="1"/>
</dbReference>
<evidence type="ECO:0000256" key="1">
    <source>
        <dbReference type="ARBA" id="ARBA00022603"/>
    </source>
</evidence>
<evidence type="ECO:0000313" key="3">
    <source>
        <dbReference type="EMBL" id="KAF6154471.1"/>
    </source>
</evidence>
<reference evidence="3 4" key="1">
    <citation type="journal article" date="2020" name="IScience">
        <title>Genome Sequencing of the Endangered Kingdonia uniflora (Circaeasteraceae, Ranunculales) Reveals Potential Mechanisms of Evolutionary Specialization.</title>
        <authorList>
            <person name="Sun Y."/>
            <person name="Deng T."/>
            <person name="Zhang A."/>
            <person name="Moore M.J."/>
            <person name="Landis J.B."/>
            <person name="Lin N."/>
            <person name="Zhang H."/>
            <person name="Zhang X."/>
            <person name="Huang J."/>
            <person name="Zhang X."/>
            <person name="Sun H."/>
            <person name="Wang H."/>
        </authorList>
    </citation>
    <scope>NUCLEOTIDE SEQUENCE [LARGE SCALE GENOMIC DNA]</scope>
    <source>
        <strain evidence="3">TB1705</strain>
        <tissue evidence="3">Leaf</tissue>
    </source>
</reference>
<dbReference type="AlphaFoldDB" id="A0A7J7MI01"/>
<evidence type="ECO:0000256" key="2">
    <source>
        <dbReference type="RuleBase" id="RU366043"/>
    </source>
</evidence>
<name>A0A7J7MI01_9MAGN</name>
<sequence length="151" mass="17070">MGHLNLPSSKRSYRQWRLLDLVSAAFFGAVFVFFLLIFTPLGDSLAASGRQTLVLSSSGDPRQRQKLVALVETGQKMTIDACPEAAVDHMPCEDPRRNSQLSREMNFYRERQCPMSEETPLCLIPPPYGYRISVQWPDSLHKASNCTDFTN</sequence>
<dbReference type="PANTHER" id="PTHR10108:SF763">
    <property type="entry name" value="PECTIN METHYLTRANSFERASE QUA3-RELATED"/>
    <property type="match status" value="1"/>
</dbReference>
<proteinExistence type="inferred from homology"/>
<dbReference type="InterPro" id="IPR004159">
    <property type="entry name" value="Put_SAM_MeTrfase"/>
</dbReference>
<dbReference type="EMBL" id="JACGCM010001497">
    <property type="protein sequence ID" value="KAF6154471.1"/>
    <property type="molecule type" value="Genomic_DNA"/>
</dbReference>
<comment type="subcellular location">
    <subcellularLocation>
        <location evidence="2">Membrane</location>
        <topology evidence="2">Single-pass type II membrane protein</topology>
    </subcellularLocation>
</comment>
<gene>
    <name evidence="3" type="ORF">GIB67_028363</name>
</gene>
<keyword evidence="2" id="KW-0808">Transferase</keyword>
<feature type="transmembrane region" description="Helical" evidence="2">
    <location>
        <begin position="21"/>
        <end position="41"/>
    </location>
</feature>